<dbReference type="SMART" id="SM00267">
    <property type="entry name" value="GGDEF"/>
    <property type="match status" value="1"/>
</dbReference>
<evidence type="ECO:0000256" key="4">
    <source>
        <dbReference type="ARBA" id="ARBA00051114"/>
    </source>
</evidence>
<dbReference type="SUPFAM" id="SSF55073">
    <property type="entry name" value="Nucleotide cyclase"/>
    <property type="match status" value="1"/>
</dbReference>
<feature type="domain" description="GGDEF" evidence="8">
    <location>
        <begin position="348"/>
        <end position="481"/>
    </location>
</feature>
<dbReference type="PANTHER" id="PTHR44757:SF2">
    <property type="entry name" value="BIOFILM ARCHITECTURE MAINTENANCE PROTEIN MBAA"/>
    <property type="match status" value="1"/>
</dbReference>
<proteinExistence type="predicted"/>
<feature type="domain" description="PAS" evidence="5">
    <location>
        <begin position="192"/>
        <end position="237"/>
    </location>
</feature>
<evidence type="ECO:0000313" key="9">
    <source>
        <dbReference type="EMBL" id="RDH83223.1"/>
    </source>
</evidence>
<dbReference type="InterPro" id="IPR000700">
    <property type="entry name" value="PAS-assoc_C"/>
</dbReference>
<dbReference type="GO" id="GO:0071111">
    <property type="term" value="F:cyclic-guanylate-specific phosphodiesterase activity"/>
    <property type="evidence" value="ECO:0007669"/>
    <property type="project" value="UniProtKB-EC"/>
</dbReference>
<evidence type="ECO:0000256" key="1">
    <source>
        <dbReference type="ARBA" id="ARBA00001946"/>
    </source>
</evidence>
<dbReference type="Gene3D" id="3.20.20.450">
    <property type="entry name" value="EAL domain"/>
    <property type="match status" value="1"/>
</dbReference>
<dbReference type="InterPro" id="IPR000014">
    <property type="entry name" value="PAS"/>
</dbReference>
<dbReference type="CDD" id="cd01948">
    <property type="entry name" value="EAL"/>
    <property type="match status" value="1"/>
</dbReference>
<evidence type="ECO:0000256" key="2">
    <source>
        <dbReference type="ARBA" id="ARBA00012282"/>
    </source>
</evidence>
<gene>
    <name evidence="9" type="ORF">DIZ78_14575</name>
</gene>
<organism evidence="9 10">
    <name type="scientific">endosymbiont of Escarpia spicata</name>
    <dbReference type="NCBI Taxonomy" id="2200908"/>
    <lineage>
        <taxon>Bacteria</taxon>
        <taxon>Pseudomonadati</taxon>
        <taxon>Pseudomonadota</taxon>
        <taxon>Gammaproteobacteria</taxon>
        <taxon>sulfur-oxidizing symbionts</taxon>
    </lineage>
</organism>
<dbReference type="CDD" id="cd00130">
    <property type="entry name" value="PAS"/>
    <property type="match status" value="2"/>
</dbReference>
<feature type="domain" description="PAC" evidence="6">
    <location>
        <begin position="264"/>
        <end position="316"/>
    </location>
</feature>
<dbReference type="SMART" id="SM00091">
    <property type="entry name" value="PAS"/>
    <property type="match status" value="2"/>
</dbReference>
<dbReference type="FunFam" id="3.20.20.450:FF:000001">
    <property type="entry name" value="Cyclic di-GMP phosphodiesterase yahA"/>
    <property type="match status" value="1"/>
</dbReference>
<evidence type="ECO:0000259" key="5">
    <source>
        <dbReference type="PROSITE" id="PS50112"/>
    </source>
</evidence>
<dbReference type="SUPFAM" id="SSF55785">
    <property type="entry name" value="PYP-like sensor domain (PAS domain)"/>
    <property type="match status" value="2"/>
</dbReference>
<dbReference type="Gene3D" id="3.30.450.20">
    <property type="entry name" value="PAS domain"/>
    <property type="match status" value="2"/>
</dbReference>
<evidence type="ECO:0000313" key="10">
    <source>
        <dbReference type="Proteomes" id="UP000254771"/>
    </source>
</evidence>
<dbReference type="InterPro" id="IPR000160">
    <property type="entry name" value="GGDEF_dom"/>
</dbReference>
<evidence type="ECO:0000259" key="6">
    <source>
        <dbReference type="PROSITE" id="PS50113"/>
    </source>
</evidence>
<dbReference type="Pfam" id="PF00563">
    <property type="entry name" value="EAL"/>
    <property type="match status" value="1"/>
</dbReference>
<evidence type="ECO:0000256" key="3">
    <source>
        <dbReference type="ARBA" id="ARBA00022636"/>
    </source>
</evidence>
<dbReference type="NCBIfam" id="TIGR00229">
    <property type="entry name" value="sensory_box"/>
    <property type="match status" value="2"/>
</dbReference>
<keyword evidence="3" id="KW-0973">c-di-GMP</keyword>
<dbReference type="InterPro" id="IPR052155">
    <property type="entry name" value="Biofilm_reg_signaling"/>
</dbReference>
<dbReference type="GO" id="GO:0071732">
    <property type="term" value="P:cellular response to nitric oxide"/>
    <property type="evidence" value="ECO:0007669"/>
    <property type="project" value="UniProtKB-ARBA"/>
</dbReference>
<dbReference type="InterPro" id="IPR029787">
    <property type="entry name" value="Nucleotide_cyclase"/>
</dbReference>
<dbReference type="NCBIfam" id="TIGR00254">
    <property type="entry name" value="GGDEF"/>
    <property type="match status" value="1"/>
</dbReference>
<evidence type="ECO:0000259" key="7">
    <source>
        <dbReference type="PROSITE" id="PS50883"/>
    </source>
</evidence>
<dbReference type="PROSITE" id="PS50112">
    <property type="entry name" value="PAS"/>
    <property type="match status" value="1"/>
</dbReference>
<dbReference type="Pfam" id="PF08448">
    <property type="entry name" value="PAS_4"/>
    <property type="match status" value="1"/>
</dbReference>
<dbReference type="Pfam" id="PF13426">
    <property type="entry name" value="PAS_9"/>
    <property type="match status" value="1"/>
</dbReference>
<reference evidence="9 10" key="1">
    <citation type="journal article" date="2018" name="ISME J.">
        <title>Endosymbiont genomes yield clues of tubeworm success.</title>
        <authorList>
            <person name="Li Y."/>
            <person name="Liles M.R."/>
            <person name="Halanych K.M."/>
        </authorList>
    </citation>
    <scope>NUCLEOTIDE SEQUENCE [LARGE SCALE GENOMIC DNA]</scope>
    <source>
        <strain evidence="9">A1462</strain>
    </source>
</reference>
<dbReference type="SUPFAM" id="SSF141868">
    <property type="entry name" value="EAL domain-like"/>
    <property type="match status" value="1"/>
</dbReference>
<dbReference type="FunFam" id="3.30.70.270:FF:000001">
    <property type="entry name" value="Diguanylate cyclase domain protein"/>
    <property type="match status" value="1"/>
</dbReference>
<dbReference type="AlphaFoldDB" id="A0A370DEE4"/>
<dbReference type="EC" id="3.1.4.52" evidence="2"/>
<dbReference type="EMBL" id="QFXE01000020">
    <property type="protein sequence ID" value="RDH83223.1"/>
    <property type="molecule type" value="Genomic_DNA"/>
</dbReference>
<dbReference type="InterPro" id="IPR001633">
    <property type="entry name" value="EAL_dom"/>
</dbReference>
<dbReference type="Pfam" id="PF00990">
    <property type="entry name" value="GGDEF"/>
    <property type="match status" value="1"/>
</dbReference>
<keyword evidence="10" id="KW-1185">Reference proteome</keyword>
<dbReference type="PROSITE" id="PS50113">
    <property type="entry name" value="PAC"/>
    <property type="match status" value="1"/>
</dbReference>
<feature type="domain" description="EAL" evidence="7">
    <location>
        <begin position="490"/>
        <end position="744"/>
    </location>
</feature>
<dbReference type="Gene3D" id="3.30.70.270">
    <property type="match status" value="1"/>
</dbReference>
<comment type="caution">
    <text evidence="9">The sequence shown here is derived from an EMBL/GenBank/DDBJ whole genome shotgun (WGS) entry which is preliminary data.</text>
</comment>
<dbReference type="Proteomes" id="UP000254771">
    <property type="component" value="Unassembled WGS sequence"/>
</dbReference>
<dbReference type="PROSITE" id="PS50883">
    <property type="entry name" value="EAL"/>
    <property type="match status" value="1"/>
</dbReference>
<dbReference type="SMART" id="SM00086">
    <property type="entry name" value="PAC"/>
    <property type="match status" value="2"/>
</dbReference>
<comment type="catalytic activity">
    <reaction evidence="4">
        <text>3',3'-c-di-GMP + H2O = 5'-phosphoguanylyl(3'-&gt;5')guanosine + H(+)</text>
        <dbReference type="Rhea" id="RHEA:24902"/>
        <dbReference type="ChEBI" id="CHEBI:15377"/>
        <dbReference type="ChEBI" id="CHEBI:15378"/>
        <dbReference type="ChEBI" id="CHEBI:58754"/>
        <dbReference type="ChEBI" id="CHEBI:58805"/>
        <dbReference type="EC" id="3.1.4.52"/>
    </reaction>
    <physiologicalReaction direction="left-to-right" evidence="4">
        <dbReference type="Rhea" id="RHEA:24903"/>
    </physiologicalReaction>
</comment>
<dbReference type="InterPro" id="IPR035919">
    <property type="entry name" value="EAL_sf"/>
</dbReference>
<name>A0A370DEE4_9GAMM</name>
<comment type="cofactor">
    <cofactor evidence="1">
        <name>Mg(2+)</name>
        <dbReference type="ChEBI" id="CHEBI:18420"/>
    </cofactor>
</comment>
<dbReference type="CDD" id="cd01949">
    <property type="entry name" value="GGDEF"/>
    <property type="match status" value="1"/>
</dbReference>
<protein>
    <recommendedName>
        <fullName evidence="2">cyclic-guanylate-specific phosphodiesterase</fullName>
        <ecNumber evidence="2">3.1.4.52</ecNumber>
    </recommendedName>
</protein>
<dbReference type="PANTHER" id="PTHR44757">
    <property type="entry name" value="DIGUANYLATE CYCLASE DGCP"/>
    <property type="match status" value="1"/>
</dbReference>
<evidence type="ECO:0000259" key="8">
    <source>
        <dbReference type="PROSITE" id="PS50887"/>
    </source>
</evidence>
<dbReference type="SMART" id="SM00052">
    <property type="entry name" value="EAL"/>
    <property type="match status" value="1"/>
</dbReference>
<dbReference type="InterPro" id="IPR043128">
    <property type="entry name" value="Rev_trsase/Diguanyl_cyclase"/>
</dbReference>
<dbReference type="InterPro" id="IPR001610">
    <property type="entry name" value="PAC"/>
</dbReference>
<accession>A0A370DEE4</accession>
<dbReference type="InterPro" id="IPR013656">
    <property type="entry name" value="PAS_4"/>
</dbReference>
<dbReference type="InterPro" id="IPR035965">
    <property type="entry name" value="PAS-like_dom_sf"/>
</dbReference>
<dbReference type="PROSITE" id="PS50887">
    <property type="entry name" value="GGDEF"/>
    <property type="match status" value="1"/>
</dbReference>
<sequence>MHRLLRRQLKKSGLDPASETPPTLDQWRKLLPHINRAYGQSDQDRYTLERSLTISSDEMHELYKQLKDSTEARWGAIANALPDLLFLQDAQGIYHEIFSEARDDKLFRPENEIINKHPKEIFPPKIADTFMALLQKALDTQEVQIIEYELDVPAGRRWFEARMTPTMLRLNGEKTVISLVRDITDRKQAEVRRRLSSTVFEAVTEGMVILDRGHQVSFVNSAFTHITGHSEAEAVGQGPRFLQSGASEEKLRIIWSIVDAKGSWRGELQSRRANGQIYHLWLSINAVKDSSERITHYALVLSDISEIKRSQDELEYIANHDPLTHLPNRALFHQQLEQAIHRSKRINRKGALFFLDLDRFKNINDTLGHHVGDDLLFQVAERLRQTAREEDMIARIGGDEFTLVIENLHRAEDAAKVAKNLLKTFSAAFPLKGYDLEISASIGISIFPDDGDEISQLTKQADSAMYSAKEQGRNTFRFFTQKLTETAFEFFDLEISLRRAIEFNQLFLLYQPQYDLISGESIGVEALIRWNHPGMGLVSPNRFIPIAEVSGLIEPIGEWVLQTAATQAIQWDRAGLKPFPVSVNLSRRQLNNPGLVDMVSRILETTGLPGERLELEITESALLETEEQACSSLEKLRALGCSIAIDDFGTGYSSLANLKLFPLDRLKIDKSFVRDVTKDPNDEAIIRATIALGNSLQLSVIAEGVETEAQRDFLLKEGCREVQGFLFSQPVEAKRIEEMGRRLKAKGKR</sequence>